<dbReference type="EC" id="3.1.26.4" evidence="5"/>
<dbReference type="SUPFAM" id="SSF53098">
    <property type="entry name" value="Ribonuclease H-like"/>
    <property type="match status" value="1"/>
</dbReference>
<dbReference type="InterPro" id="IPR011320">
    <property type="entry name" value="RNase_H1_N"/>
</dbReference>
<accession>A0ABN4YKQ4</accession>
<evidence type="ECO:0000313" key="13">
    <source>
        <dbReference type="Proteomes" id="UP000191820"/>
    </source>
</evidence>
<dbReference type="EMBL" id="CP020472">
    <property type="protein sequence ID" value="ARD23643.1"/>
    <property type="molecule type" value="Genomic_DNA"/>
</dbReference>
<proteinExistence type="inferred from homology"/>
<evidence type="ECO:0000256" key="4">
    <source>
        <dbReference type="ARBA" id="ARBA00011245"/>
    </source>
</evidence>
<evidence type="ECO:0000256" key="2">
    <source>
        <dbReference type="ARBA" id="ARBA00001946"/>
    </source>
</evidence>
<evidence type="ECO:0000256" key="6">
    <source>
        <dbReference type="ARBA" id="ARBA00022722"/>
    </source>
</evidence>
<feature type="domain" description="RNase H type-1" evidence="11">
    <location>
        <begin position="87"/>
        <end position="236"/>
    </location>
</feature>
<keyword evidence="10" id="KW-0460">Magnesium</keyword>
<dbReference type="InterPro" id="IPR050092">
    <property type="entry name" value="RNase_H"/>
</dbReference>
<dbReference type="Pfam" id="PF00075">
    <property type="entry name" value="RNase_H"/>
    <property type="match status" value="1"/>
</dbReference>
<sequence length="260" mass="28540">MAKKFYVVWSGRETGIFTSWDYTKKLVDKFPQAKYKSFPTEAQAKAAFAGAASSSIGKPASKKASGKSISQSTSKVESIKTTNIDLFSHDVMVFTDGGCEPNPGKAGSGMAVYRQGEVSELWYGLFNPNGTNNSAELNALYQALLVAEKTLSDKQTVKILSDSQYSINCITNWAYGWKDKGWKRKVAGDIANLEVIQQAHELYDAIKGQIDIAHVAAHIGIEGNELADRMSIYAIDQKNTEFSQYDEPINLTEILALRTG</sequence>
<keyword evidence="7" id="KW-0479">Metal-binding</keyword>
<evidence type="ECO:0000256" key="9">
    <source>
        <dbReference type="ARBA" id="ARBA00022801"/>
    </source>
</evidence>
<comment type="cofactor">
    <cofactor evidence="2">
        <name>Mg(2+)</name>
        <dbReference type="ChEBI" id="CHEBI:18420"/>
    </cofactor>
</comment>
<keyword evidence="13" id="KW-1185">Reference proteome</keyword>
<evidence type="ECO:0000256" key="3">
    <source>
        <dbReference type="ARBA" id="ARBA00005300"/>
    </source>
</evidence>
<comment type="similarity">
    <text evidence="3">Belongs to the RNase H family.</text>
</comment>
<protein>
    <recommendedName>
        <fullName evidence="5">ribonuclease H</fullName>
        <ecNumber evidence="5">3.1.26.4</ecNumber>
    </recommendedName>
</protein>
<evidence type="ECO:0000256" key="5">
    <source>
        <dbReference type="ARBA" id="ARBA00012180"/>
    </source>
</evidence>
<keyword evidence="8" id="KW-0255">Endonuclease</keyword>
<dbReference type="PANTHER" id="PTHR10642">
    <property type="entry name" value="RIBONUCLEASE H1"/>
    <property type="match status" value="1"/>
</dbReference>
<dbReference type="Gene3D" id="3.30.420.10">
    <property type="entry name" value="Ribonuclease H-like superfamily/Ribonuclease H"/>
    <property type="match status" value="1"/>
</dbReference>
<dbReference type="RefSeq" id="WP_080916606.1">
    <property type="nucleotide sequence ID" value="NZ_CP020472.1"/>
</dbReference>
<evidence type="ECO:0000259" key="11">
    <source>
        <dbReference type="PROSITE" id="PS50879"/>
    </source>
</evidence>
<gene>
    <name evidence="12" type="ORF">SJ2017_3392</name>
</gene>
<dbReference type="PROSITE" id="PS50879">
    <property type="entry name" value="RNASE_H_1"/>
    <property type="match status" value="1"/>
</dbReference>
<dbReference type="InterPro" id="IPR036397">
    <property type="entry name" value="RNaseH_sf"/>
</dbReference>
<dbReference type="InterPro" id="IPR022892">
    <property type="entry name" value="RNaseHI"/>
</dbReference>
<organism evidence="12 13">
    <name type="scientific">Shewanella japonica</name>
    <dbReference type="NCBI Taxonomy" id="93973"/>
    <lineage>
        <taxon>Bacteria</taxon>
        <taxon>Pseudomonadati</taxon>
        <taxon>Pseudomonadota</taxon>
        <taxon>Gammaproteobacteria</taxon>
        <taxon>Alteromonadales</taxon>
        <taxon>Shewanellaceae</taxon>
        <taxon>Shewanella</taxon>
    </lineage>
</organism>
<dbReference type="Proteomes" id="UP000191820">
    <property type="component" value="Chromosome"/>
</dbReference>
<dbReference type="PIRSF" id="PIRSF036852">
    <property type="entry name" value="Ribonuclease_H1_euk"/>
    <property type="match status" value="1"/>
</dbReference>
<dbReference type="CDD" id="cd09278">
    <property type="entry name" value="RNase_HI_prokaryote_like"/>
    <property type="match status" value="1"/>
</dbReference>
<evidence type="ECO:0000313" key="12">
    <source>
        <dbReference type="EMBL" id="ARD23643.1"/>
    </source>
</evidence>
<evidence type="ECO:0000256" key="8">
    <source>
        <dbReference type="ARBA" id="ARBA00022759"/>
    </source>
</evidence>
<dbReference type="SUPFAM" id="SSF55658">
    <property type="entry name" value="L9 N-domain-like"/>
    <property type="match status" value="1"/>
</dbReference>
<dbReference type="InterPro" id="IPR009027">
    <property type="entry name" value="Ribosomal_bL9/RNase_H1_N"/>
</dbReference>
<evidence type="ECO:0000256" key="1">
    <source>
        <dbReference type="ARBA" id="ARBA00000077"/>
    </source>
</evidence>
<dbReference type="Pfam" id="PF01693">
    <property type="entry name" value="Cauli_VI"/>
    <property type="match status" value="1"/>
</dbReference>
<name>A0ABN4YKQ4_9GAMM</name>
<keyword evidence="6" id="KW-0540">Nuclease</keyword>
<dbReference type="PANTHER" id="PTHR10642:SF26">
    <property type="entry name" value="RIBONUCLEASE H1"/>
    <property type="match status" value="1"/>
</dbReference>
<comment type="subunit">
    <text evidence="4">Monomer.</text>
</comment>
<keyword evidence="9" id="KW-0378">Hydrolase</keyword>
<evidence type="ECO:0000256" key="10">
    <source>
        <dbReference type="ARBA" id="ARBA00022842"/>
    </source>
</evidence>
<evidence type="ECO:0000256" key="7">
    <source>
        <dbReference type="ARBA" id="ARBA00022723"/>
    </source>
</evidence>
<dbReference type="InterPro" id="IPR037056">
    <property type="entry name" value="RNase_H1_N_sf"/>
</dbReference>
<dbReference type="Gene3D" id="3.40.970.10">
    <property type="entry name" value="Ribonuclease H1, N-terminal domain"/>
    <property type="match status" value="1"/>
</dbReference>
<dbReference type="InterPro" id="IPR002156">
    <property type="entry name" value="RNaseH_domain"/>
</dbReference>
<reference evidence="12 13" key="1">
    <citation type="submission" date="2017-03" db="EMBL/GenBank/DDBJ databases">
        <title>Genome sequencing of Shewanella japonica KCTC 22435.</title>
        <authorList>
            <person name="Kim K.M."/>
        </authorList>
    </citation>
    <scope>NUCLEOTIDE SEQUENCE [LARGE SCALE GENOMIC DNA]</scope>
    <source>
        <strain evidence="12 13">KCTC 22435</strain>
    </source>
</reference>
<dbReference type="InterPro" id="IPR017067">
    <property type="entry name" value="RNase_H1_euk"/>
</dbReference>
<dbReference type="InterPro" id="IPR012337">
    <property type="entry name" value="RNaseH-like_sf"/>
</dbReference>
<comment type="catalytic activity">
    <reaction evidence="1">
        <text>Endonucleolytic cleavage to 5'-phosphomonoester.</text>
        <dbReference type="EC" id="3.1.26.4"/>
    </reaction>
</comment>